<dbReference type="InterPro" id="IPR037294">
    <property type="entry name" value="ABC_BtuC-like"/>
</dbReference>
<evidence type="ECO:0000256" key="2">
    <source>
        <dbReference type="ARBA" id="ARBA00007935"/>
    </source>
</evidence>
<dbReference type="Proteomes" id="UP000295515">
    <property type="component" value="Unassembled WGS sequence"/>
</dbReference>
<evidence type="ECO:0000256" key="7">
    <source>
        <dbReference type="ARBA" id="ARBA00023136"/>
    </source>
</evidence>
<keyword evidence="3" id="KW-0813">Transport</keyword>
<evidence type="ECO:0000256" key="6">
    <source>
        <dbReference type="ARBA" id="ARBA00022989"/>
    </source>
</evidence>
<feature type="transmembrane region" description="Helical" evidence="8">
    <location>
        <begin position="53"/>
        <end position="77"/>
    </location>
</feature>
<feature type="transmembrane region" description="Helical" evidence="8">
    <location>
        <begin position="89"/>
        <end position="109"/>
    </location>
</feature>
<feature type="transmembrane region" description="Helical" evidence="8">
    <location>
        <begin position="307"/>
        <end position="324"/>
    </location>
</feature>
<name>A0A4R3ZB41_9FIRM</name>
<comment type="subcellular location">
    <subcellularLocation>
        <location evidence="1">Cell membrane</location>
        <topology evidence="1">Multi-pass membrane protein</topology>
    </subcellularLocation>
</comment>
<dbReference type="GO" id="GO:0033214">
    <property type="term" value="P:siderophore-iron import into cell"/>
    <property type="evidence" value="ECO:0007669"/>
    <property type="project" value="TreeGrafter"/>
</dbReference>
<dbReference type="GeneID" id="98914215"/>
<evidence type="ECO:0000256" key="8">
    <source>
        <dbReference type="SAM" id="Phobius"/>
    </source>
</evidence>
<dbReference type="RefSeq" id="WP_243646604.1">
    <property type="nucleotide sequence ID" value="NZ_JANKBF010000002.1"/>
</dbReference>
<feature type="transmembrane region" description="Helical" evidence="8">
    <location>
        <begin position="146"/>
        <end position="167"/>
    </location>
</feature>
<feature type="transmembrane region" description="Helical" evidence="8">
    <location>
        <begin position="233"/>
        <end position="262"/>
    </location>
</feature>
<evidence type="ECO:0000256" key="4">
    <source>
        <dbReference type="ARBA" id="ARBA00022475"/>
    </source>
</evidence>
<organism evidence="9 10">
    <name type="scientific">Longibaculum muris</name>
    <dbReference type="NCBI Taxonomy" id="1796628"/>
    <lineage>
        <taxon>Bacteria</taxon>
        <taxon>Bacillati</taxon>
        <taxon>Bacillota</taxon>
        <taxon>Erysipelotrichia</taxon>
        <taxon>Erysipelotrichales</taxon>
        <taxon>Coprobacillaceae</taxon>
        <taxon>Longibaculum</taxon>
    </lineage>
</organism>
<evidence type="ECO:0000256" key="3">
    <source>
        <dbReference type="ARBA" id="ARBA00022448"/>
    </source>
</evidence>
<sequence length="331" mass="35801">MMKTKHYVIILCFLLITLFLFSLTKGSFALSISDIFHILLGQSTDFMKSQVFFNLRFSRVMMAVIAGLALGIAGAVYQMVFSNPLASPDLTGVATGSSLGAALAIVLGAGTPYEMMSGAFVVGMLSLGFVLLLVKLTGVHRTMTYLLAGIVISSVGDAFIMLLKYMADPLGELAAIEFWTMGSLASMTLEKMMMSLIGVMIPMLLILLCHRQITMLSLGDENATYLGLNTKTFKIFIFILTTWMVASVVALTGVISFVGLIAPHIAYLLLHKRTGAFFICSGFIGAILILVGDLLARCLIPGGELPLSILTIFLASPVLVFYMYKQRGKLL</sequence>
<accession>A0A4R3ZB41</accession>
<dbReference type="PANTHER" id="PTHR30472">
    <property type="entry name" value="FERRIC ENTEROBACTIN TRANSPORT SYSTEM PERMEASE PROTEIN"/>
    <property type="match status" value="1"/>
</dbReference>
<proteinExistence type="inferred from homology"/>
<evidence type="ECO:0000256" key="1">
    <source>
        <dbReference type="ARBA" id="ARBA00004651"/>
    </source>
</evidence>
<dbReference type="CDD" id="cd06550">
    <property type="entry name" value="TM_ABC_iron-siderophores_like"/>
    <property type="match status" value="1"/>
</dbReference>
<reference evidence="9 10" key="1">
    <citation type="submission" date="2019-03" db="EMBL/GenBank/DDBJ databases">
        <title>Genomic Encyclopedia of Type Strains, Phase IV (KMG-IV): sequencing the most valuable type-strain genomes for metagenomic binning, comparative biology and taxonomic classification.</title>
        <authorList>
            <person name="Goeker M."/>
        </authorList>
    </citation>
    <scope>NUCLEOTIDE SEQUENCE [LARGE SCALE GENOMIC DNA]</scope>
    <source>
        <strain evidence="9 10">DSM 29487</strain>
    </source>
</reference>
<keyword evidence="10" id="KW-1185">Reference proteome</keyword>
<feature type="transmembrane region" description="Helical" evidence="8">
    <location>
        <begin position="274"/>
        <end position="295"/>
    </location>
</feature>
<comment type="caution">
    <text evidence="9">The sequence shown here is derived from an EMBL/GenBank/DDBJ whole genome shotgun (WGS) entry which is preliminary data.</text>
</comment>
<evidence type="ECO:0000313" key="10">
    <source>
        <dbReference type="Proteomes" id="UP000295515"/>
    </source>
</evidence>
<dbReference type="AlphaFoldDB" id="A0A4R3ZB41"/>
<evidence type="ECO:0000313" key="9">
    <source>
        <dbReference type="EMBL" id="TCW03091.1"/>
    </source>
</evidence>
<dbReference type="PANTHER" id="PTHR30472:SF25">
    <property type="entry name" value="ABC TRANSPORTER PERMEASE PROTEIN MJ0876-RELATED"/>
    <property type="match status" value="1"/>
</dbReference>
<keyword evidence="6 8" id="KW-1133">Transmembrane helix</keyword>
<dbReference type="Pfam" id="PF01032">
    <property type="entry name" value="FecCD"/>
    <property type="match status" value="1"/>
</dbReference>
<dbReference type="EMBL" id="SMCQ01000001">
    <property type="protein sequence ID" value="TCW03091.1"/>
    <property type="molecule type" value="Genomic_DNA"/>
</dbReference>
<dbReference type="InterPro" id="IPR000522">
    <property type="entry name" value="ABC_transptr_permease_BtuC"/>
</dbReference>
<dbReference type="GO" id="GO:0005886">
    <property type="term" value="C:plasma membrane"/>
    <property type="evidence" value="ECO:0007669"/>
    <property type="project" value="UniProtKB-SubCell"/>
</dbReference>
<dbReference type="GO" id="GO:0022857">
    <property type="term" value="F:transmembrane transporter activity"/>
    <property type="evidence" value="ECO:0007669"/>
    <property type="project" value="InterPro"/>
</dbReference>
<feature type="transmembrane region" description="Helical" evidence="8">
    <location>
        <begin position="115"/>
        <end position="134"/>
    </location>
</feature>
<keyword evidence="7 8" id="KW-0472">Membrane</keyword>
<dbReference type="SUPFAM" id="SSF81345">
    <property type="entry name" value="ABC transporter involved in vitamin B12 uptake, BtuC"/>
    <property type="match status" value="1"/>
</dbReference>
<gene>
    <name evidence="9" type="ORF">EDD60_101398</name>
</gene>
<keyword evidence="5 8" id="KW-0812">Transmembrane</keyword>
<protein>
    <submittedName>
        <fullName evidence="9">Iron complex transport system permease protein</fullName>
    </submittedName>
</protein>
<dbReference type="Gene3D" id="1.10.3470.10">
    <property type="entry name" value="ABC transporter involved in vitamin B12 uptake, BtuC"/>
    <property type="match status" value="1"/>
</dbReference>
<feature type="transmembrane region" description="Helical" evidence="8">
    <location>
        <begin position="196"/>
        <end position="213"/>
    </location>
</feature>
<evidence type="ECO:0000256" key="5">
    <source>
        <dbReference type="ARBA" id="ARBA00022692"/>
    </source>
</evidence>
<keyword evidence="4" id="KW-1003">Cell membrane</keyword>
<comment type="similarity">
    <text evidence="2">Belongs to the binding-protein-dependent transport system permease family. FecCD subfamily.</text>
</comment>